<sequence length="122" mass="14057">MESIDTFAEHLGICEHCGEILVLDRMTSLDIEDYDPYWLPCWHCNHLTSMASWGMLVDPNDHSDCPAFVRRRWVGPHGEFVREKPTQCFILPLRYLSDTELHVSVGTPHLKDVPTIVVDTHL</sequence>
<comment type="caution">
    <text evidence="1">The sequence shown here is derived from an EMBL/GenBank/DDBJ whole genome shotgun (WGS) entry which is preliminary data.</text>
</comment>
<gene>
    <name evidence="1" type="ORF">LCGC14_2656230</name>
</gene>
<name>A0A0F9AFN0_9ZZZZ</name>
<proteinExistence type="predicted"/>
<reference evidence="1" key="1">
    <citation type="journal article" date="2015" name="Nature">
        <title>Complex archaea that bridge the gap between prokaryotes and eukaryotes.</title>
        <authorList>
            <person name="Spang A."/>
            <person name="Saw J.H."/>
            <person name="Jorgensen S.L."/>
            <person name="Zaremba-Niedzwiedzka K."/>
            <person name="Martijn J."/>
            <person name="Lind A.E."/>
            <person name="van Eijk R."/>
            <person name="Schleper C."/>
            <person name="Guy L."/>
            <person name="Ettema T.J."/>
        </authorList>
    </citation>
    <scope>NUCLEOTIDE SEQUENCE</scope>
</reference>
<protein>
    <submittedName>
        <fullName evidence="1">Uncharacterized protein</fullName>
    </submittedName>
</protein>
<dbReference type="EMBL" id="LAZR01046200">
    <property type="protein sequence ID" value="KKK97090.1"/>
    <property type="molecule type" value="Genomic_DNA"/>
</dbReference>
<accession>A0A0F9AFN0</accession>
<feature type="non-terminal residue" evidence="1">
    <location>
        <position position="122"/>
    </location>
</feature>
<organism evidence="1">
    <name type="scientific">marine sediment metagenome</name>
    <dbReference type="NCBI Taxonomy" id="412755"/>
    <lineage>
        <taxon>unclassified sequences</taxon>
        <taxon>metagenomes</taxon>
        <taxon>ecological metagenomes</taxon>
    </lineage>
</organism>
<dbReference type="AlphaFoldDB" id="A0A0F9AFN0"/>
<evidence type="ECO:0000313" key="1">
    <source>
        <dbReference type="EMBL" id="KKK97090.1"/>
    </source>
</evidence>